<keyword evidence="2" id="KW-1185">Reference proteome</keyword>
<sequence length="118" mass="13460">MADDANDVWMAISDSALEKVDRVMDALDVELGIRVTVIVDDQASWRLPHPNVMDVPDCVDHRRQGDDAVGDCRGYVRRRVFAGEVRDLKRFDVGLDLDIGPKFVPDRRLELRRETVAR</sequence>
<dbReference type="EMBL" id="JAVIIW010000009">
    <property type="protein sequence ID" value="MDX8478920.1"/>
    <property type="molecule type" value="Genomic_DNA"/>
</dbReference>
<accession>A0ABU4XW40</accession>
<evidence type="ECO:0000313" key="1">
    <source>
        <dbReference type="EMBL" id="MDX8478920.1"/>
    </source>
</evidence>
<name>A0ABU4XW40_9HYPH</name>
<comment type="caution">
    <text evidence="1">The sequence shown here is derived from an EMBL/GenBank/DDBJ whole genome shotgun (WGS) entry which is preliminary data.</text>
</comment>
<evidence type="ECO:0000313" key="2">
    <source>
        <dbReference type="Proteomes" id="UP001287059"/>
    </source>
</evidence>
<gene>
    <name evidence="1" type="ORF">RFN28_10570</name>
</gene>
<dbReference type="Proteomes" id="UP001287059">
    <property type="component" value="Unassembled WGS sequence"/>
</dbReference>
<reference evidence="1 2" key="1">
    <citation type="submission" date="2023-08" db="EMBL/GenBank/DDBJ databases">
        <title>Implementing the SeqCode for naming new Mesorhizobium species isolated from Vachellia karroo root nodules.</title>
        <authorList>
            <person name="Van Lill M."/>
        </authorList>
    </citation>
    <scope>NUCLEOTIDE SEQUENCE [LARGE SCALE GENOMIC DNA]</scope>
    <source>
        <strain evidence="1 2">VK24D</strain>
    </source>
</reference>
<proteinExistence type="predicted"/>
<dbReference type="RefSeq" id="WP_320287282.1">
    <property type="nucleotide sequence ID" value="NZ_JAVIIW010000009.1"/>
</dbReference>
<organism evidence="1 2">
    <name type="scientific">Mesorhizobium album</name>
    <dbReference type="NCBI Taxonomy" id="3072314"/>
    <lineage>
        <taxon>Bacteria</taxon>
        <taxon>Pseudomonadati</taxon>
        <taxon>Pseudomonadota</taxon>
        <taxon>Alphaproteobacteria</taxon>
        <taxon>Hyphomicrobiales</taxon>
        <taxon>Phyllobacteriaceae</taxon>
        <taxon>Mesorhizobium</taxon>
    </lineage>
</organism>
<protein>
    <submittedName>
        <fullName evidence="1">Uncharacterized protein</fullName>
    </submittedName>
</protein>